<dbReference type="EMBL" id="JACYGY010000001">
    <property type="protein sequence ID" value="MBE9460428.1"/>
    <property type="molecule type" value="Genomic_DNA"/>
</dbReference>
<proteinExistence type="predicted"/>
<feature type="transmembrane region" description="Helical" evidence="1">
    <location>
        <begin position="148"/>
        <end position="164"/>
    </location>
</feature>
<comment type="caution">
    <text evidence="2">The sequence shown here is derived from an EMBL/GenBank/DDBJ whole genome shotgun (WGS) entry which is preliminary data.</text>
</comment>
<keyword evidence="3" id="KW-1185">Reference proteome</keyword>
<evidence type="ECO:0000313" key="3">
    <source>
        <dbReference type="Proteomes" id="UP000634134"/>
    </source>
</evidence>
<feature type="transmembrane region" description="Helical" evidence="1">
    <location>
        <begin position="120"/>
        <end position="141"/>
    </location>
</feature>
<accession>A0ABR9W4S8</accession>
<protein>
    <submittedName>
        <fullName evidence="2">Uncharacterized protein</fullName>
    </submittedName>
</protein>
<gene>
    <name evidence="2" type="ORF">IEE83_00900</name>
</gene>
<name>A0ABR9W4S8_9BACT</name>
<keyword evidence="1" id="KW-1133">Transmembrane helix</keyword>
<feature type="transmembrane region" description="Helical" evidence="1">
    <location>
        <begin position="96"/>
        <end position="114"/>
    </location>
</feature>
<feature type="transmembrane region" description="Helical" evidence="1">
    <location>
        <begin position="65"/>
        <end position="89"/>
    </location>
</feature>
<evidence type="ECO:0000313" key="2">
    <source>
        <dbReference type="EMBL" id="MBE9460428.1"/>
    </source>
</evidence>
<evidence type="ECO:0000256" key="1">
    <source>
        <dbReference type="SAM" id="Phobius"/>
    </source>
</evidence>
<keyword evidence="1" id="KW-0812">Transmembrane</keyword>
<dbReference type="RefSeq" id="WP_194118765.1">
    <property type="nucleotide sequence ID" value="NZ_JACYGY010000001.1"/>
</dbReference>
<reference evidence="3" key="1">
    <citation type="submission" date="2023-07" db="EMBL/GenBank/DDBJ databases">
        <title>Dyadobacter sp. nov 'subterranea' isolated from contaminted grondwater.</title>
        <authorList>
            <person name="Szabo I."/>
            <person name="Al-Omari J."/>
            <person name="Szerdahelyi S.G."/>
            <person name="Rado J."/>
        </authorList>
    </citation>
    <scope>NUCLEOTIDE SEQUENCE [LARGE SCALE GENOMIC DNA]</scope>
    <source>
        <strain evidence="3">UP-52</strain>
    </source>
</reference>
<feature type="transmembrane region" description="Helical" evidence="1">
    <location>
        <begin position="36"/>
        <end position="59"/>
    </location>
</feature>
<keyword evidence="1" id="KW-0472">Membrane</keyword>
<sequence>MNILTNSHIFSNLVLSIAGVLVFLKYFKAQTIQSRLLWGIFLLSISINAAVELLVFAGVEKLETVHIITQAAEMTLGAICMVVASFGLILKYVPSVMVMISTLALGLTLFLSILLYKVPYLGLIIQPFCIIVTLCISCLGLAYRQKSALWVVFAMTLLAVSAKSQSIPLPMHPLDLNHYIIVLSIICVGRAAQDQYKILF</sequence>
<organism evidence="2 3">
    <name type="scientific">Dyadobacter subterraneus</name>
    <dbReference type="NCBI Taxonomy" id="2773304"/>
    <lineage>
        <taxon>Bacteria</taxon>
        <taxon>Pseudomonadati</taxon>
        <taxon>Bacteroidota</taxon>
        <taxon>Cytophagia</taxon>
        <taxon>Cytophagales</taxon>
        <taxon>Spirosomataceae</taxon>
        <taxon>Dyadobacter</taxon>
    </lineage>
</organism>
<dbReference type="Proteomes" id="UP000634134">
    <property type="component" value="Unassembled WGS sequence"/>
</dbReference>
<feature type="transmembrane region" description="Helical" evidence="1">
    <location>
        <begin position="6"/>
        <end position="24"/>
    </location>
</feature>